<evidence type="ECO:0000313" key="2">
    <source>
        <dbReference type="EMBL" id="RXI44411.1"/>
    </source>
</evidence>
<evidence type="ECO:0000313" key="3">
    <source>
        <dbReference type="Proteomes" id="UP000290921"/>
    </source>
</evidence>
<gene>
    <name evidence="2" type="ORF">DP130_13330</name>
    <name evidence="1" type="ORF">K234311028_00190</name>
</gene>
<dbReference type="InterPro" id="IPR018540">
    <property type="entry name" value="Spo0E-like"/>
</dbReference>
<dbReference type="RefSeq" id="WP_035111952.1">
    <property type="nucleotide sequence ID" value="NZ_AP026804.1"/>
</dbReference>
<dbReference type="Proteomes" id="UP001321763">
    <property type="component" value="Chromosome"/>
</dbReference>
<dbReference type="SUPFAM" id="SSF140500">
    <property type="entry name" value="BAS1536-like"/>
    <property type="match status" value="1"/>
</dbReference>
<evidence type="ECO:0000313" key="4">
    <source>
        <dbReference type="Proteomes" id="UP001321763"/>
    </source>
</evidence>
<dbReference type="Pfam" id="PF09388">
    <property type="entry name" value="SpoOE-like"/>
    <property type="match status" value="1"/>
</dbReference>
<reference evidence="1 4" key="2">
    <citation type="submission" date="2022-09" db="EMBL/GenBank/DDBJ databases">
        <title>complete genome sequences of Clostridium tetani str. KHSU-234311-028 isolated from soil.</title>
        <authorList>
            <person name="Sekizuka T."/>
            <person name="Shitada C."/>
            <person name="Takahashi M."/>
            <person name="Kuroda M."/>
        </authorList>
    </citation>
    <scope>NUCLEOTIDE SEQUENCE [LARGE SCALE GENOMIC DNA]</scope>
    <source>
        <strain evidence="1 4">KHSU-234311-028</strain>
    </source>
</reference>
<dbReference type="Proteomes" id="UP000290921">
    <property type="component" value="Unassembled WGS sequence"/>
</dbReference>
<dbReference type="GO" id="GO:0043937">
    <property type="term" value="P:regulation of sporulation"/>
    <property type="evidence" value="ECO:0007669"/>
    <property type="project" value="InterPro"/>
</dbReference>
<dbReference type="EMBL" id="AP026818">
    <property type="protein sequence ID" value="BDR79773.1"/>
    <property type="molecule type" value="Genomic_DNA"/>
</dbReference>
<accession>A0A4Q0VA35</accession>
<evidence type="ECO:0000313" key="1">
    <source>
        <dbReference type="EMBL" id="BDR79773.1"/>
    </source>
</evidence>
<organism evidence="2 3">
    <name type="scientific">Clostridium tetani</name>
    <dbReference type="NCBI Taxonomy" id="1513"/>
    <lineage>
        <taxon>Bacteria</taxon>
        <taxon>Bacillati</taxon>
        <taxon>Bacillota</taxon>
        <taxon>Clostridia</taxon>
        <taxon>Eubacteriales</taxon>
        <taxon>Clostridiaceae</taxon>
        <taxon>Clostridium</taxon>
    </lineage>
</organism>
<name>A0A4Q0VA35_CLOTA</name>
<dbReference type="InterPro" id="IPR037208">
    <property type="entry name" value="Spo0E-like_sf"/>
</dbReference>
<sequence length="79" mass="9422">MGKNYLIPCEEKDTIPEKEIEVYKIIDIEKEIDYARDMLNEVSCDIDDLEKNEEILKISQYMDRLLNEYFSIVNSNNKI</sequence>
<reference evidence="2 3" key="1">
    <citation type="submission" date="2018-06" db="EMBL/GenBank/DDBJ databases">
        <title>Genome conservation of Clostridium tetani.</title>
        <authorList>
            <person name="Bruggemann H."/>
            <person name="Popoff M.R."/>
        </authorList>
    </citation>
    <scope>NUCLEOTIDE SEQUENCE [LARGE SCALE GENOMIC DNA]</scope>
    <source>
        <strain evidence="2 3">2017.061</strain>
    </source>
</reference>
<proteinExistence type="predicted"/>
<dbReference type="GeneID" id="24253880"/>
<protein>
    <submittedName>
        <fullName evidence="2">Spo0E family sporulation regulatory protein-aspartic acid phosphatase</fullName>
    </submittedName>
</protein>
<dbReference type="EMBL" id="QMAP01000018">
    <property type="protein sequence ID" value="RXI44411.1"/>
    <property type="molecule type" value="Genomic_DNA"/>
</dbReference>
<dbReference type="AlphaFoldDB" id="A0A4Q0VA35"/>